<dbReference type="RefSeq" id="WP_268881416.1">
    <property type="nucleotide sequence ID" value="NZ_CP114029.1"/>
</dbReference>
<dbReference type="EMBL" id="CP114029">
    <property type="protein sequence ID" value="WAP68979.1"/>
    <property type="molecule type" value="Genomic_DNA"/>
</dbReference>
<feature type="signal peptide" evidence="2">
    <location>
        <begin position="1"/>
        <end position="23"/>
    </location>
</feature>
<evidence type="ECO:0000313" key="4">
    <source>
        <dbReference type="EMBL" id="WAP68979.1"/>
    </source>
</evidence>
<feature type="domain" description="Peptidoglycan binding-like" evidence="3">
    <location>
        <begin position="127"/>
        <end position="178"/>
    </location>
</feature>
<evidence type="ECO:0000259" key="3">
    <source>
        <dbReference type="Pfam" id="PF01471"/>
    </source>
</evidence>
<dbReference type="Gene3D" id="1.10.101.10">
    <property type="entry name" value="PGBD-like superfamily/PGBD"/>
    <property type="match status" value="1"/>
</dbReference>
<reference evidence="4" key="1">
    <citation type="submission" date="2022-12" db="EMBL/GenBank/DDBJ databases">
        <title>Jiella pelagia sp. nov., isolated from phosphonate enriched culture of Northwest Pacific surface seawater.</title>
        <authorList>
            <person name="Shin D.Y."/>
            <person name="Hwang C.Y."/>
        </authorList>
    </citation>
    <scope>NUCLEOTIDE SEQUENCE</scope>
    <source>
        <strain evidence="4">HL-NP1</strain>
    </source>
</reference>
<dbReference type="InterPro" id="IPR036366">
    <property type="entry name" value="PGBDSf"/>
</dbReference>
<protein>
    <submittedName>
        <fullName evidence="4">Peptidoglycan-binding domain-containing protein</fullName>
    </submittedName>
</protein>
<evidence type="ECO:0000256" key="1">
    <source>
        <dbReference type="SAM" id="MobiDB-lite"/>
    </source>
</evidence>
<evidence type="ECO:0000256" key="2">
    <source>
        <dbReference type="SAM" id="SignalP"/>
    </source>
</evidence>
<keyword evidence="5" id="KW-1185">Reference proteome</keyword>
<dbReference type="Pfam" id="PF01471">
    <property type="entry name" value="PG_binding_1"/>
    <property type="match status" value="1"/>
</dbReference>
<dbReference type="InterPro" id="IPR036365">
    <property type="entry name" value="PGBD-like_sf"/>
</dbReference>
<organism evidence="4 5">
    <name type="scientific">Jiella pelagia</name>
    <dbReference type="NCBI Taxonomy" id="2986949"/>
    <lineage>
        <taxon>Bacteria</taxon>
        <taxon>Pseudomonadati</taxon>
        <taxon>Pseudomonadota</taxon>
        <taxon>Alphaproteobacteria</taxon>
        <taxon>Hyphomicrobiales</taxon>
        <taxon>Aurantimonadaceae</taxon>
        <taxon>Jiella</taxon>
    </lineage>
</organism>
<feature type="chain" id="PRO_5047194662" evidence="2">
    <location>
        <begin position="24"/>
        <end position="237"/>
    </location>
</feature>
<dbReference type="SUPFAM" id="SSF47090">
    <property type="entry name" value="PGBD-like"/>
    <property type="match status" value="1"/>
</dbReference>
<proteinExistence type="predicted"/>
<keyword evidence="2" id="KW-0732">Signal</keyword>
<feature type="compositionally biased region" description="Polar residues" evidence="1">
    <location>
        <begin position="67"/>
        <end position="80"/>
    </location>
</feature>
<name>A0ABY7BZH9_9HYPH</name>
<evidence type="ECO:0000313" key="5">
    <source>
        <dbReference type="Proteomes" id="UP001164020"/>
    </source>
</evidence>
<dbReference type="InterPro" id="IPR002477">
    <property type="entry name" value="Peptidoglycan-bd-like"/>
</dbReference>
<gene>
    <name evidence="4" type="ORF">OH818_01155</name>
</gene>
<feature type="region of interest" description="Disordered" evidence="1">
    <location>
        <begin position="52"/>
        <end position="122"/>
    </location>
</feature>
<sequence length="237" mass="25591">MKISTLAAAAGLLTSSALSPALAASSSSSLSAIDTATYQGWLARQNRKAEIAETAKSAPSIPDVEPVSTTQAQGSGTSQADTKELQKVQVPGEPDKVVATPDNSTDIPDQAGLQSADDQDGPDPFLIRLQILLDRANASPGVIDGFLGENTRKAIRSYEAMRNLTVDGEPDEEMWNVLVVDQGKATKIYEITEDDLSRRYVEQVPDDYVQLAEMDWLGFHGPTEMLAEKFHMDEEPP</sequence>
<dbReference type="Proteomes" id="UP001164020">
    <property type="component" value="Chromosome"/>
</dbReference>
<accession>A0ABY7BZH9</accession>